<sequence>MLFFGYMMQLPHMLLLVGVEAEVLEAHVGDVMPKVIALEVKNLDLKTGNKIGTGHETGGLYYLDVKLSPTRALTSSSSSAYEWHCRLGHPSLSLLKLQVRNLGNVSPFPCEACQISKHHRVF</sequence>
<keyword evidence="1" id="KW-0732">Signal</keyword>
<comment type="caution">
    <text evidence="3">The sequence shown here is derived from an EMBL/GenBank/DDBJ whole genome shotgun (WGS) entry which is preliminary data.</text>
</comment>
<dbReference type="Gramene" id="Jr04_13420_p1">
    <property type="protein sequence ID" value="cds.Jr04_13420_p1"/>
    <property type="gene ID" value="Jr04_13420"/>
</dbReference>
<dbReference type="InterPro" id="IPR025724">
    <property type="entry name" value="GAG-pre-integrase_dom"/>
</dbReference>
<feature type="domain" description="GAG-pre-integrase" evidence="2">
    <location>
        <begin position="59"/>
        <end position="118"/>
    </location>
</feature>
<proteinExistence type="predicted"/>
<reference evidence="3" key="1">
    <citation type="submission" date="2015-10" db="EMBL/GenBank/DDBJ databases">
        <authorList>
            <person name="Martinez-Garcia P.J."/>
            <person name="Crepeau M.W."/>
            <person name="Puiu D."/>
            <person name="Gonzalez-Ibeas D."/>
            <person name="Whalen J."/>
            <person name="Stevens K."/>
            <person name="Paul R."/>
            <person name="Butterfield T."/>
            <person name="Britton M."/>
            <person name="Reagan R."/>
            <person name="Chakraborty S."/>
            <person name="Walawage S.L."/>
            <person name="Vasquez-Gross H.A."/>
            <person name="Cardeno C."/>
            <person name="Famula R."/>
            <person name="Pratt K."/>
            <person name="Kuruganti S."/>
            <person name="Aradhya M.K."/>
            <person name="Leslie C.A."/>
            <person name="Dandekar A.M."/>
            <person name="Salzberg S.L."/>
            <person name="Wegrzyn J.L."/>
            <person name="Langley C.H."/>
            <person name="Neale D.B."/>
        </authorList>
    </citation>
    <scope>NUCLEOTIDE SEQUENCE</scope>
    <source>
        <tissue evidence="3">Leaves</tissue>
    </source>
</reference>
<name>A0A834D011_JUGRE</name>
<accession>A0A834D011</accession>
<evidence type="ECO:0000313" key="3">
    <source>
        <dbReference type="EMBL" id="KAF5472720.1"/>
    </source>
</evidence>
<dbReference type="Proteomes" id="UP000619265">
    <property type="component" value="Unassembled WGS sequence"/>
</dbReference>
<dbReference type="AlphaFoldDB" id="A0A834D011"/>
<organism evidence="3 4">
    <name type="scientific">Juglans regia</name>
    <name type="common">English walnut</name>
    <dbReference type="NCBI Taxonomy" id="51240"/>
    <lineage>
        <taxon>Eukaryota</taxon>
        <taxon>Viridiplantae</taxon>
        <taxon>Streptophyta</taxon>
        <taxon>Embryophyta</taxon>
        <taxon>Tracheophyta</taxon>
        <taxon>Spermatophyta</taxon>
        <taxon>Magnoliopsida</taxon>
        <taxon>eudicotyledons</taxon>
        <taxon>Gunneridae</taxon>
        <taxon>Pentapetalae</taxon>
        <taxon>rosids</taxon>
        <taxon>fabids</taxon>
        <taxon>Fagales</taxon>
        <taxon>Juglandaceae</taxon>
        <taxon>Juglans</taxon>
    </lineage>
</organism>
<feature type="signal peptide" evidence="1">
    <location>
        <begin position="1"/>
        <end position="21"/>
    </location>
</feature>
<evidence type="ECO:0000313" key="4">
    <source>
        <dbReference type="Proteomes" id="UP000619265"/>
    </source>
</evidence>
<dbReference type="EMBL" id="LIHL02000004">
    <property type="protein sequence ID" value="KAF5472720.1"/>
    <property type="molecule type" value="Genomic_DNA"/>
</dbReference>
<evidence type="ECO:0000256" key="1">
    <source>
        <dbReference type="SAM" id="SignalP"/>
    </source>
</evidence>
<reference evidence="3" key="2">
    <citation type="submission" date="2020-03" db="EMBL/GenBank/DDBJ databases">
        <title>Walnut 2.0.</title>
        <authorList>
            <person name="Marrano A."/>
            <person name="Britton M."/>
            <person name="Zimin A.V."/>
            <person name="Zaini P.A."/>
            <person name="Workman R."/>
            <person name="Puiu D."/>
            <person name="Bianco L."/>
            <person name="Allen B.J."/>
            <person name="Troggio M."/>
            <person name="Leslie C.A."/>
            <person name="Timp W."/>
            <person name="Dendekar A."/>
            <person name="Salzberg S.L."/>
            <person name="Neale D.B."/>
        </authorList>
    </citation>
    <scope>NUCLEOTIDE SEQUENCE</scope>
    <source>
        <tissue evidence="3">Leaves</tissue>
    </source>
</reference>
<protein>
    <recommendedName>
        <fullName evidence="2">GAG-pre-integrase domain-containing protein</fullName>
    </recommendedName>
</protein>
<gene>
    <name evidence="3" type="ORF">F2P56_009414</name>
</gene>
<dbReference type="Pfam" id="PF13976">
    <property type="entry name" value="gag_pre-integrs"/>
    <property type="match status" value="1"/>
</dbReference>
<feature type="chain" id="PRO_5032812363" description="GAG-pre-integrase domain-containing protein" evidence="1">
    <location>
        <begin position="22"/>
        <end position="122"/>
    </location>
</feature>
<evidence type="ECO:0000259" key="2">
    <source>
        <dbReference type="Pfam" id="PF13976"/>
    </source>
</evidence>